<dbReference type="OrthoDB" id="5747729at2759"/>
<comment type="caution">
    <text evidence="2">The sequence shown here is derived from an EMBL/GenBank/DDBJ whole genome shotgun (WGS) entry which is preliminary data.</text>
</comment>
<proteinExistence type="predicted"/>
<evidence type="ECO:0000256" key="1">
    <source>
        <dbReference type="SAM" id="SignalP"/>
    </source>
</evidence>
<evidence type="ECO:0000313" key="3">
    <source>
        <dbReference type="Proteomes" id="UP001063166"/>
    </source>
</evidence>
<dbReference type="EMBL" id="BRPK01000012">
    <property type="protein sequence ID" value="GLB42569.1"/>
    <property type="molecule type" value="Genomic_DNA"/>
</dbReference>
<feature type="chain" id="PRO_5040133266" description="Hydrophobin" evidence="1">
    <location>
        <begin position="20"/>
        <end position="84"/>
    </location>
</feature>
<reference evidence="2" key="1">
    <citation type="submission" date="2022-07" db="EMBL/GenBank/DDBJ databases">
        <title>The genome of Lyophyllum shimeji provides insight into the initial evolution of ectomycorrhizal fungal genome.</title>
        <authorList>
            <person name="Kobayashi Y."/>
            <person name="Shibata T."/>
            <person name="Hirakawa H."/>
            <person name="Shigenobu S."/>
            <person name="Nishiyama T."/>
            <person name="Yamada A."/>
            <person name="Hasebe M."/>
            <person name="Kawaguchi M."/>
        </authorList>
    </citation>
    <scope>NUCLEOTIDE SEQUENCE</scope>
    <source>
        <strain evidence="2">AT787</strain>
    </source>
</reference>
<sequence length="84" mass="8942">MFSRAVALFALALPLLAIAAEPCGEGTQPYCCKKNSLTPRGYVGEQCTSMQTVDDSCTGGSSVMCCEQMNDRSVAYYCATPRTA</sequence>
<keyword evidence="1" id="KW-0732">Signal</keyword>
<feature type="signal peptide" evidence="1">
    <location>
        <begin position="1"/>
        <end position="19"/>
    </location>
</feature>
<keyword evidence="3" id="KW-1185">Reference proteome</keyword>
<accession>A0A9P3PW33</accession>
<protein>
    <recommendedName>
        <fullName evidence="4">Hydrophobin</fullName>
    </recommendedName>
</protein>
<organism evidence="2 3">
    <name type="scientific">Lyophyllum shimeji</name>
    <name type="common">Hon-shimeji</name>
    <name type="synonym">Tricholoma shimeji</name>
    <dbReference type="NCBI Taxonomy" id="47721"/>
    <lineage>
        <taxon>Eukaryota</taxon>
        <taxon>Fungi</taxon>
        <taxon>Dikarya</taxon>
        <taxon>Basidiomycota</taxon>
        <taxon>Agaricomycotina</taxon>
        <taxon>Agaricomycetes</taxon>
        <taxon>Agaricomycetidae</taxon>
        <taxon>Agaricales</taxon>
        <taxon>Tricholomatineae</taxon>
        <taxon>Lyophyllaceae</taxon>
        <taxon>Lyophyllum</taxon>
    </lineage>
</organism>
<dbReference type="Proteomes" id="UP001063166">
    <property type="component" value="Unassembled WGS sequence"/>
</dbReference>
<evidence type="ECO:0008006" key="4">
    <source>
        <dbReference type="Google" id="ProtNLM"/>
    </source>
</evidence>
<dbReference type="AlphaFoldDB" id="A0A9P3PW33"/>
<gene>
    <name evidence="2" type="ORF">LshimejAT787_1200180</name>
</gene>
<name>A0A9P3PW33_LYOSH</name>
<evidence type="ECO:0000313" key="2">
    <source>
        <dbReference type="EMBL" id="GLB42569.1"/>
    </source>
</evidence>